<dbReference type="RefSeq" id="XP_031064116.1">
    <property type="nucleotide sequence ID" value="XM_031205392.1"/>
</dbReference>
<organism evidence="1">
    <name type="scientific">Fusarium odoratissimum (strain NRRL 54006)</name>
    <dbReference type="NCBI Taxonomy" id="1089451"/>
    <lineage>
        <taxon>Eukaryota</taxon>
        <taxon>Fungi</taxon>
        <taxon>Dikarya</taxon>
        <taxon>Ascomycota</taxon>
        <taxon>Pezizomycotina</taxon>
        <taxon>Sordariomycetes</taxon>
        <taxon>Hypocreomycetidae</taxon>
        <taxon>Hypocreales</taxon>
        <taxon>Nectriaceae</taxon>
        <taxon>Fusarium</taxon>
        <taxon>Fusarium oxysporum species complex</taxon>
        <taxon>Fusarium oxysporum f. sp. cubense (strain race 4)</taxon>
    </lineage>
</organism>
<dbReference type="VEuPathDB" id="FungiDB:FOIG_06342"/>
<evidence type="ECO:0000313" key="1">
    <source>
        <dbReference type="EMBL" id="EXM02027.1"/>
    </source>
</evidence>
<dbReference type="GeneID" id="42031517"/>
<dbReference type="Proteomes" id="UP000030685">
    <property type="component" value="Unassembled WGS sequence"/>
</dbReference>
<reference evidence="1" key="2">
    <citation type="submission" date="2012-05" db="EMBL/GenBank/DDBJ databases">
        <title>The Genome Annotation of Fusarium oxysporum II5.</title>
        <authorList>
            <consortium name="The Broad Institute Genomics Platform"/>
            <person name="Ma L.-J."/>
            <person name="Corby-Kistler H."/>
            <person name="Broz K."/>
            <person name="Gale L.R."/>
            <person name="Jonkers W."/>
            <person name="O'Donnell K."/>
            <person name="Ploetz R."/>
            <person name="Steinberg C."/>
            <person name="Schwartz D.C."/>
            <person name="VanEtten H."/>
            <person name="Zhou S."/>
            <person name="Young S.K."/>
            <person name="Zeng Q."/>
            <person name="Gargeya S."/>
            <person name="Fitzgerald M."/>
            <person name="Abouelleil A."/>
            <person name="Alvarado L."/>
            <person name="Chapman S.B."/>
            <person name="Gainer-Dewar J."/>
            <person name="Goldberg J."/>
            <person name="Griggs A."/>
            <person name="Gujja S."/>
            <person name="Hansen M."/>
            <person name="Howarth C."/>
            <person name="Imamovic A."/>
            <person name="Ireland A."/>
            <person name="Larimer J."/>
            <person name="McCowan C."/>
            <person name="Murphy C."/>
            <person name="Pearson M."/>
            <person name="Poon T.W."/>
            <person name="Priest M."/>
            <person name="Roberts A."/>
            <person name="Saif S."/>
            <person name="Shea T."/>
            <person name="Sykes S."/>
            <person name="Wortman J."/>
            <person name="Nusbaum C."/>
            <person name="Birren B."/>
        </authorList>
    </citation>
    <scope>NUCLEOTIDE SEQUENCE</scope>
    <source>
        <strain evidence="1">54006</strain>
    </source>
</reference>
<accession>X0JZY4</accession>
<dbReference type="EMBL" id="JH658280">
    <property type="protein sequence ID" value="EXM02027.1"/>
    <property type="molecule type" value="Genomic_DNA"/>
</dbReference>
<proteinExistence type="predicted"/>
<gene>
    <name evidence="1" type="ORF">FOIG_06342</name>
</gene>
<protein>
    <submittedName>
        <fullName evidence="1">Uncharacterized protein</fullName>
    </submittedName>
</protein>
<reference evidence="1" key="1">
    <citation type="submission" date="2011-11" db="EMBL/GenBank/DDBJ databases">
        <title>The Genome Sequence of Fusarium oxysporum II5.</title>
        <authorList>
            <consortium name="The Broad Institute Genome Sequencing Platform"/>
            <person name="Ma L.-J."/>
            <person name="Gale L.R."/>
            <person name="Schwartz D.C."/>
            <person name="Zhou S."/>
            <person name="Corby-Kistler H."/>
            <person name="Young S.K."/>
            <person name="Zeng Q."/>
            <person name="Gargeya S."/>
            <person name="Fitzgerald M."/>
            <person name="Haas B."/>
            <person name="Abouelleil A."/>
            <person name="Alvarado L."/>
            <person name="Arachchi H.M."/>
            <person name="Berlin A."/>
            <person name="Brown A."/>
            <person name="Chapman S.B."/>
            <person name="Chen Z."/>
            <person name="Dunbar C."/>
            <person name="Freedman E."/>
            <person name="Gearin G."/>
            <person name="Goldberg J."/>
            <person name="Griggs A."/>
            <person name="Gujja S."/>
            <person name="Heiman D."/>
            <person name="Howarth C."/>
            <person name="Larson L."/>
            <person name="Lui A."/>
            <person name="MacDonald P.J.P."/>
            <person name="Montmayeur A."/>
            <person name="Murphy C."/>
            <person name="Neiman D."/>
            <person name="Pearson M."/>
            <person name="Priest M."/>
            <person name="Roberts A."/>
            <person name="Saif S."/>
            <person name="Shea T."/>
            <person name="Shenoy N."/>
            <person name="Sisk P."/>
            <person name="Stolte C."/>
            <person name="Sykes S."/>
            <person name="Wortman J."/>
            <person name="Nusbaum C."/>
            <person name="Birren B."/>
        </authorList>
    </citation>
    <scope>NUCLEOTIDE SEQUENCE [LARGE SCALE GENOMIC DNA]</scope>
    <source>
        <strain evidence="1">54006</strain>
    </source>
</reference>
<name>X0JZY4_FUSO5</name>
<dbReference type="AlphaFoldDB" id="X0JZY4"/>
<sequence>MKQSKWLQIPTEPEGKVPGIYVIGLKRSLKGGKFLNVIETERLIDGLRRYVKGARLCRTNQSQDALDSADKELVKWVSTVDWQGGYNLRPDSMPSPQSIQSDGEFSKIEGLISSFELRCDRQLDPTGKVCQVQSPLYVGCSIDLRERTSKYELHSRGGLLSVNKPLCLVVNILSALEHPVELSV</sequence>
<dbReference type="HOGENOM" id="CLU_1525198_0_0_1"/>